<evidence type="ECO:0008006" key="3">
    <source>
        <dbReference type="Google" id="ProtNLM"/>
    </source>
</evidence>
<evidence type="ECO:0000313" key="2">
    <source>
        <dbReference type="Proteomes" id="UP000035199"/>
    </source>
</evidence>
<dbReference type="RefSeq" id="WP_047261901.1">
    <property type="nucleotide sequence ID" value="NZ_CP011542.1"/>
</dbReference>
<gene>
    <name evidence="1" type="ORF">CMUST_07045</name>
</gene>
<dbReference type="Pfam" id="PF16154">
    <property type="entry name" value="DUF4862"/>
    <property type="match status" value="1"/>
</dbReference>
<name>A0A0G3H1Q9_9CORY</name>
<accession>A0A0G3H1Q9</accession>
<dbReference type="AlphaFoldDB" id="A0A0G3H1Q9"/>
<dbReference type="SUPFAM" id="SSF51658">
    <property type="entry name" value="Xylose isomerase-like"/>
    <property type="match status" value="1"/>
</dbReference>
<dbReference type="OrthoDB" id="7307665at2"/>
<proteinExistence type="predicted"/>
<organism evidence="1 2">
    <name type="scientific">Corynebacterium mustelae</name>
    <dbReference type="NCBI Taxonomy" id="571915"/>
    <lineage>
        <taxon>Bacteria</taxon>
        <taxon>Bacillati</taxon>
        <taxon>Actinomycetota</taxon>
        <taxon>Actinomycetes</taxon>
        <taxon>Mycobacteriales</taxon>
        <taxon>Corynebacteriaceae</taxon>
        <taxon>Corynebacterium</taxon>
    </lineage>
</organism>
<dbReference type="STRING" id="571915.CMUST_07045"/>
<sequence>MTTRSFLVGAYASMPTNLAEQERYYELLAGQEWITGLEIPYPGQLADPQTRNWLSPHIAKFPDSIITAIPGTMVNVWADDIFGLASPSEQGRARALAFTKEIYQIATTLNVSTIAVHSAPTAHCDAATFEESMKEILKWGDKTIIIEHCDSATPHHTPEKGFLSLEEELAVAEKVGVQVSINWGRSAIDGRSEHTPIEHITAAQNRGLLAGVIFSGASDRETSYGPAWGDGHLPSSIHEPASLLNPTAISAAAKTAGEISFLGAKVCVPPTATLEDRLAMLRVIYDAT</sequence>
<keyword evidence="2" id="KW-1185">Reference proteome</keyword>
<reference evidence="2" key="2">
    <citation type="submission" date="2015-05" db="EMBL/GenBank/DDBJ databases">
        <title>Complete genome sequence of Corynebacterium mustelae DSM 45274, isolated from various tissues of a male ferret with lethal sepsis.</title>
        <authorList>
            <person name="Ruckert C."/>
            <person name="Albersmeier A."/>
            <person name="Winkler A."/>
            <person name="Tauch A."/>
        </authorList>
    </citation>
    <scope>NUCLEOTIDE SEQUENCE [LARGE SCALE GENOMIC DNA]</scope>
    <source>
        <strain evidence="2">DSM 45274</strain>
    </source>
</reference>
<dbReference type="Proteomes" id="UP000035199">
    <property type="component" value="Chromosome"/>
</dbReference>
<dbReference type="EMBL" id="CP011542">
    <property type="protein sequence ID" value="AKK05743.1"/>
    <property type="molecule type" value="Genomic_DNA"/>
</dbReference>
<evidence type="ECO:0000313" key="1">
    <source>
        <dbReference type="EMBL" id="AKK05743.1"/>
    </source>
</evidence>
<reference evidence="1 2" key="1">
    <citation type="journal article" date="2015" name="Genome Announc.">
        <title>Complete Genome Sequence of the Type Strain Corynebacterium mustelae DSM 45274, Isolated from Various Tissues of a Male Ferret with Lethal Sepsis.</title>
        <authorList>
            <person name="Ruckert C."/>
            <person name="Eimer J."/>
            <person name="Winkler A."/>
            <person name="Tauch A."/>
        </authorList>
    </citation>
    <scope>NUCLEOTIDE SEQUENCE [LARGE SCALE GENOMIC DNA]</scope>
    <source>
        <strain evidence="1 2">DSM 45274</strain>
    </source>
</reference>
<dbReference type="PATRIC" id="fig|571915.4.peg.1503"/>
<dbReference type="InterPro" id="IPR036237">
    <property type="entry name" value="Xyl_isomerase-like_sf"/>
</dbReference>
<dbReference type="KEGG" id="cmv:CMUST_07045"/>
<dbReference type="InterPro" id="IPR032344">
    <property type="entry name" value="DUF4862"/>
</dbReference>
<protein>
    <recommendedName>
        <fullName evidence="3">DUF4862 family protein</fullName>
    </recommendedName>
</protein>